<reference evidence="12" key="1">
    <citation type="journal article" date="2011" name="Stand. Genomic Sci.">
        <title>Genome sequence of the filamentous, gliding Thiothrix nivea neotype strain (JP2(T)).</title>
        <authorList>
            <person name="Lapidus A."/>
            <person name="Nolan M."/>
            <person name="Lucas S."/>
            <person name="Glavina Del Rio T."/>
            <person name="Tice H."/>
            <person name="Cheng J.F."/>
            <person name="Tapia R."/>
            <person name="Han C."/>
            <person name="Goodwin L."/>
            <person name="Pitluck S."/>
            <person name="Liolios K."/>
            <person name="Pagani I."/>
            <person name="Ivanova N."/>
            <person name="Huntemann M."/>
            <person name="Mavromatis K."/>
            <person name="Mikhailova N."/>
            <person name="Pati A."/>
            <person name="Chen A."/>
            <person name="Palaniappan K."/>
            <person name="Land M."/>
            <person name="Brambilla E.M."/>
            <person name="Rohde M."/>
            <person name="Abt B."/>
            <person name="Verbarg S."/>
            <person name="Goker M."/>
            <person name="Bristow J."/>
            <person name="Eisen J.A."/>
            <person name="Markowitz V."/>
            <person name="Hugenholtz P."/>
            <person name="Kyrpides N.C."/>
            <person name="Klenk H.P."/>
            <person name="Woyke T."/>
        </authorList>
    </citation>
    <scope>NUCLEOTIDE SEQUENCE [LARGE SCALE GENOMIC DNA]</scope>
    <source>
        <strain evidence="12">ATCC 35100 / DSM 5205 / JP2</strain>
    </source>
</reference>
<evidence type="ECO:0000256" key="3">
    <source>
        <dbReference type="ARBA" id="ARBA00022737"/>
    </source>
</evidence>
<dbReference type="SMART" id="SM00112">
    <property type="entry name" value="CA"/>
    <property type="match status" value="4"/>
</dbReference>
<dbReference type="InterPro" id="IPR028974">
    <property type="entry name" value="TSP_type-3_rpt"/>
</dbReference>
<dbReference type="NCBIfam" id="NF038133">
    <property type="entry name" value="choice_anch_L"/>
    <property type="match status" value="1"/>
</dbReference>
<evidence type="ECO:0000256" key="5">
    <source>
        <dbReference type="ARBA" id="ARBA00022889"/>
    </source>
</evidence>
<feature type="compositionally biased region" description="Acidic residues" evidence="8">
    <location>
        <begin position="984"/>
        <end position="993"/>
    </location>
</feature>
<evidence type="ECO:0000313" key="11">
    <source>
        <dbReference type="EMBL" id="EIJ35653.1"/>
    </source>
</evidence>
<name>A0A656HGX6_THINJ</name>
<dbReference type="InterPro" id="IPR050971">
    <property type="entry name" value="Cadherin-domain_protein"/>
</dbReference>
<comment type="subcellular location">
    <subcellularLocation>
        <location evidence="1">Membrane</location>
    </subcellularLocation>
</comment>
<dbReference type="InterPro" id="IPR002126">
    <property type="entry name" value="Cadherin-like_dom"/>
</dbReference>
<protein>
    <submittedName>
        <fullName evidence="11">Cadherin</fullName>
    </submittedName>
</protein>
<feature type="signal peptide" evidence="9">
    <location>
        <begin position="1"/>
        <end position="22"/>
    </location>
</feature>
<keyword evidence="9" id="KW-0732">Signal</keyword>
<dbReference type="GO" id="GO:0005509">
    <property type="term" value="F:calcium ion binding"/>
    <property type="evidence" value="ECO:0007669"/>
    <property type="project" value="InterPro"/>
</dbReference>
<feature type="domain" description="Cadherin" evidence="10">
    <location>
        <begin position="748"/>
        <end position="844"/>
    </location>
</feature>
<dbReference type="RefSeq" id="WP_002709553.1">
    <property type="nucleotide sequence ID" value="NZ_JH651384.1"/>
</dbReference>
<dbReference type="AlphaFoldDB" id="A0A656HGX6"/>
<evidence type="ECO:0000256" key="6">
    <source>
        <dbReference type="ARBA" id="ARBA00022989"/>
    </source>
</evidence>
<dbReference type="Gene3D" id="4.10.1080.10">
    <property type="entry name" value="TSP type-3 repeat"/>
    <property type="match status" value="1"/>
</dbReference>
<feature type="chain" id="PRO_5024991139" evidence="9">
    <location>
        <begin position="23"/>
        <end position="1279"/>
    </location>
</feature>
<dbReference type="GO" id="GO:0005911">
    <property type="term" value="C:cell-cell junction"/>
    <property type="evidence" value="ECO:0007669"/>
    <property type="project" value="TreeGrafter"/>
</dbReference>
<dbReference type="InterPro" id="IPR049804">
    <property type="entry name" value="Choice_anch_L"/>
</dbReference>
<keyword evidence="7" id="KW-0472">Membrane</keyword>
<dbReference type="Gene3D" id="2.60.40.10">
    <property type="entry name" value="Immunoglobulins"/>
    <property type="match status" value="1"/>
</dbReference>
<keyword evidence="4" id="KW-0106">Calcium</keyword>
<sequence precursor="true">MISKLVRGGLLLALLSAAPVQAEVVYNPGASIAQLSGILDGPGLTVSNLAIPHGAEQQFGIFSGGKALLGVDTGMFLSTGNVGSLQGPNNSAAYSHNTGAVYADQDIARFGSKAKYDPAIVEFDIVPQGDRLNFVFAFGSEEYPEYVCSRFNDAFGLFVSGPGLDGVQNAAFMPGSGDAIAVNNVNGGKAGSAADGATCNLGNANYFIDNGNGGGNPLTQLDGISHPITASLANLSAGHSYHVKLALADVGDPAYDSGAFFKWLTSTKSETVDLSLQASADKLTPAQGSEVKINYTISNASNTATSLVRVGLDWPAGLTWVGDNSAGTFNPATGEWDAGEIPANGSKTLTVRAQVGSAGNYVINGEILYAFNEDPDSTPFNAGSNPAEDDTASLTLSSAANLAPKINSNSGGGSAYVSVKEGQTAVTIVSATDPNGDAITYYINGGKDAARFSINPATGALSFITAPDYESPQDEGKDNLYEVEVGATDGSLVGLQALNVQVQDVTEGLAPKIISNGGGATASMNMPENRQAVTVIEAIDFDGDTVSYRLLAGEDEALFQINSNSGKLAFSQPPDYENPQDANRNNVYIVKVEATDGLKASSQTLFVTVTDVVENVAPQITYNNSEPSAVIKMEENQKVPLIVSAADADRDFITYSLDGGDDRHLFLISSAGVLSFIEAPDYENPQDMGKDNVYEVQVKVSDGSLFDTQILSIQVLDADEKPQNQAPTISNPGSVLYYENSDAIVDDFNAVDNEDSEDNGLVYSFDPQPDNALFSLDSVTGVLIFKNLPDYENPLDHNHDNAYITGVKVCDSDGACVARVLIVSVLDVDEDNDHDGLMDSAEKFIGTNLWNWDSDGDGLDDLNEVHDPTEPLDHDKDGLIDALDPDDDGDTILTKYEMPDPNGDHDPADARDIDHDGIPDYLDTDDDNDTILTRYEAPDANGDGIPADARDTDLDSMPDYLDADDDNDGSPTKDEQPDPNGDGNPDDAVDDDNNGYPSYLDISEDLTVGVEVRAFLNGAYDSTTGMMDDDLGRLGFIPDLQPYGELKTAFGYGNSSSTLSPFDYHGTETMSQAVKNATNGNAPVDWVLVELRDALDPTARRGGMAAILQRDGDIVDAVTGSKKLQLLNVADGRYYVVVRHRNHLGVMTATPLNLSTASTLIDFTSSATPVFGGNLARLQDGQTSIMWSGDTNNSNSVILNGPGSDSSVILGSILVAPENTKVNANFQLRGYYATDLNMDGYVVFSGPANEINLLIGTVILFPDNSTGSANYIVLGSVPR</sequence>
<evidence type="ECO:0000256" key="7">
    <source>
        <dbReference type="ARBA" id="ARBA00023136"/>
    </source>
</evidence>
<accession>A0A656HGX6</accession>
<dbReference type="InterPro" id="IPR013783">
    <property type="entry name" value="Ig-like_fold"/>
</dbReference>
<feature type="domain" description="Cadherin" evidence="10">
    <location>
        <begin position="424"/>
        <end position="513"/>
    </location>
</feature>
<dbReference type="PROSITE" id="PS50268">
    <property type="entry name" value="CADHERIN_2"/>
    <property type="match status" value="4"/>
</dbReference>
<gene>
    <name evidence="11" type="ORF">Thini_3130</name>
</gene>
<feature type="compositionally biased region" description="Basic and acidic residues" evidence="8">
    <location>
        <begin position="902"/>
        <end position="918"/>
    </location>
</feature>
<keyword evidence="2" id="KW-0812">Transmembrane</keyword>
<dbReference type="EMBL" id="JH651384">
    <property type="protein sequence ID" value="EIJ35653.1"/>
    <property type="molecule type" value="Genomic_DNA"/>
</dbReference>
<keyword evidence="5" id="KW-0130">Cell adhesion</keyword>
<dbReference type="SMR" id="A0A656HGX6"/>
<evidence type="ECO:0000256" key="1">
    <source>
        <dbReference type="ARBA" id="ARBA00004370"/>
    </source>
</evidence>
<feature type="domain" description="Cadherin" evidence="10">
    <location>
        <begin position="625"/>
        <end position="729"/>
    </location>
</feature>
<dbReference type="OrthoDB" id="573436at2"/>
<feature type="region of interest" description="Disordered" evidence="8">
    <location>
        <begin position="861"/>
        <end position="1000"/>
    </location>
</feature>
<evidence type="ECO:0000259" key="10">
    <source>
        <dbReference type="PROSITE" id="PS50268"/>
    </source>
</evidence>
<evidence type="ECO:0000313" key="12">
    <source>
        <dbReference type="Proteomes" id="UP000005317"/>
    </source>
</evidence>
<evidence type="ECO:0000256" key="8">
    <source>
        <dbReference type="SAM" id="MobiDB-lite"/>
    </source>
</evidence>
<keyword evidence="6" id="KW-1133">Transmembrane helix</keyword>
<dbReference type="InterPro" id="IPR015919">
    <property type="entry name" value="Cadherin-like_sf"/>
</dbReference>
<feature type="compositionally biased region" description="Basic and acidic residues" evidence="8">
    <location>
        <begin position="863"/>
        <end position="879"/>
    </location>
</feature>
<keyword evidence="3" id="KW-0677">Repeat</keyword>
<dbReference type="PANTHER" id="PTHR24025:SF31">
    <property type="entry name" value="NEURAL-CADHERIN"/>
    <property type="match status" value="1"/>
</dbReference>
<dbReference type="GO" id="GO:0007156">
    <property type="term" value="P:homophilic cell adhesion via plasma membrane adhesion molecules"/>
    <property type="evidence" value="ECO:0007669"/>
    <property type="project" value="InterPro"/>
</dbReference>
<dbReference type="GO" id="GO:0016020">
    <property type="term" value="C:membrane"/>
    <property type="evidence" value="ECO:0007669"/>
    <property type="project" value="UniProtKB-SubCell"/>
</dbReference>
<feature type="domain" description="Cadherin" evidence="10">
    <location>
        <begin position="518"/>
        <end position="620"/>
    </location>
</feature>
<dbReference type="Pfam" id="PF01345">
    <property type="entry name" value="DUF11"/>
    <property type="match status" value="1"/>
</dbReference>
<evidence type="ECO:0000256" key="2">
    <source>
        <dbReference type="ARBA" id="ARBA00022692"/>
    </source>
</evidence>
<organism evidence="11 12">
    <name type="scientific">Thiothrix nivea (strain ATCC 35100 / DSM 5205 / JP2)</name>
    <dbReference type="NCBI Taxonomy" id="870187"/>
    <lineage>
        <taxon>Bacteria</taxon>
        <taxon>Pseudomonadati</taxon>
        <taxon>Pseudomonadota</taxon>
        <taxon>Gammaproteobacteria</taxon>
        <taxon>Thiotrichales</taxon>
        <taxon>Thiotrichaceae</taxon>
        <taxon>Thiothrix</taxon>
    </lineage>
</organism>
<keyword evidence="12" id="KW-1185">Reference proteome</keyword>
<dbReference type="PANTHER" id="PTHR24025">
    <property type="entry name" value="DESMOGLEIN FAMILY MEMBER"/>
    <property type="match status" value="1"/>
</dbReference>
<dbReference type="Gene3D" id="2.60.40.60">
    <property type="entry name" value="Cadherins"/>
    <property type="match status" value="4"/>
</dbReference>
<evidence type="ECO:0000256" key="9">
    <source>
        <dbReference type="SAM" id="SignalP"/>
    </source>
</evidence>
<dbReference type="InterPro" id="IPR001434">
    <property type="entry name" value="OmcB-like_DUF11"/>
</dbReference>
<dbReference type="SUPFAM" id="SSF49313">
    <property type="entry name" value="Cadherin-like"/>
    <property type="match status" value="4"/>
</dbReference>
<evidence type="ECO:0000256" key="4">
    <source>
        <dbReference type="ARBA" id="ARBA00022837"/>
    </source>
</evidence>
<proteinExistence type="predicted"/>
<dbReference type="CDD" id="cd11304">
    <property type="entry name" value="Cadherin_repeat"/>
    <property type="match status" value="3"/>
</dbReference>
<dbReference type="Proteomes" id="UP000005317">
    <property type="component" value="Unassembled WGS sequence"/>
</dbReference>